<dbReference type="InterPro" id="IPR046346">
    <property type="entry name" value="Aminoacid_DH-like_N_sf"/>
</dbReference>
<dbReference type="InterPro" id="IPR001891">
    <property type="entry name" value="Malic_OxRdtase"/>
</dbReference>
<dbReference type="GO" id="GO:0046872">
    <property type="term" value="F:metal ion binding"/>
    <property type="evidence" value="ECO:0007669"/>
    <property type="project" value="UniProtKB-KW"/>
</dbReference>
<dbReference type="PROSITE" id="PS00331">
    <property type="entry name" value="MALIC_ENZYMES"/>
    <property type="match status" value="1"/>
</dbReference>
<dbReference type="GO" id="GO:0005739">
    <property type="term" value="C:mitochondrion"/>
    <property type="evidence" value="ECO:0007669"/>
    <property type="project" value="TreeGrafter"/>
</dbReference>
<dbReference type="GO" id="GO:0006108">
    <property type="term" value="P:malate metabolic process"/>
    <property type="evidence" value="ECO:0007669"/>
    <property type="project" value="TreeGrafter"/>
</dbReference>
<dbReference type="InterPro" id="IPR036291">
    <property type="entry name" value="NAD(P)-bd_dom_sf"/>
</dbReference>
<proteinExistence type="inferred from homology"/>
<dbReference type="SUPFAM" id="SSF51735">
    <property type="entry name" value="NAD(P)-binding Rossmann-fold domains"/>
    <property type="match status" value="1"/>
</dbReference>
<dbReference type="STRING" id="131310.A0A0N4Z756"/>
<dbReference type="SMART" id="SM00919">
    <property type="entry name" value="Malic_M"/>
    <property type="match status" value="1"/>
</dbReference>
<evidence type="ECO:0000256" key="5">
    <source>
        <dbReference type="PIRSR" id="PIRSR000106-1"/>
    </source>
</evidence>
<feature type="domain" description="Malic enzyme N-terminal" evidence="10">
    <location>
        <begin position="127"/>
        <end position="310"/>
    </location>
</feature>
<evidence type="ECO:0000256" key="8">
    <source>
        <dbReference type="RuleBase" id="RU003426"/>
    </source>
</evidence>
<name>A0A0N4Z756_PARTI</name>
<feature type="binding site" evidence="7">
    <location>
        <position position="319"/>
    </location>
    <ligand>
        <name>a divalent metal cation</name>
        <dbReference type="ChEBI" id="CHEBI:60240"/>
    </ligand>
</feature>
<dbReference type="WBParaSite" id="PTRK_0000300900.1">
    <property type="protein sequence ID" value="PTRK_0000300900.1"/>
    <property type="gene ID" value="PTRK_0000300900"/>
</dbReference>
<dbReference type="Pfam" id="PF03949">
    <property type="entry name" value="Malic_M"/>
    <property type="match status" value="1"/>
</dbReference>
<dbReference type="Gene3D" id="3.40.50.720">
    <property type="entry name" value="NAD(P)-binding Rossmann-like Domain"/>
    <property type="match status" value="1"/>
</dbReference>
<evidence type="ECO:0000256" key="1">
    <source>
        <dbReference type="ARBA" id="ARBA00001936"/>
    </source>
</evidence>
<reference evidence="12" key="1">
    <citation type="submission" date="2017-02" db="UniProtKB">
        <authorList>
            <consortium name="WormBaseParasite"/>
        </authorList>
    </citation>
    <scope>IDENTIFICATION</scope>
</reference>
<evidence type="ECO:0000256" key="4">
    <source>
        <dbReference type="ARBA" id="ARBA00023002"/>
    </source>
</evidence>
<evidence type="ECO:0000313" key="12">
    <source>
        <dbReference type="WBParaSite" id="PTRK_0000300900.1"/>
    </source>
</evidence>
<dbReference type="SUPFAM" id="SSF53223">
    <property type="entry name" value="Aminoacid dehydrogenase-like, N-terminal domain"/>
    <property type="match status" value="1"/>
</dbReference>
<evidence type="ECO:0000256" key="2">
    <source>
        <dbReference type="ARBA" id="ARBA00008785"/>
    </source>
</evidence>
<dbReference type="InterPro" id="IPR037062">
    <property type="entry name" value="Malic_N_dom_sf"/>
</dbReference>
<dbReference type="PANTHER" id="PTHR23406:SF90">
    <property type="entry name" value="MALIC ENZYME-RELATED"/>
    <property type="match status" value="1"/>
</dbReference>
<evidence type="ECO:0000256" key="7">
    <source>
        <dbReference type="PIRSR" id="PIRSR000106-3"/>
    </source>
</evidence>
<comment type="similarity">
    <text evidence="2 8">Belongs to the malic enzymes family.</text>
</comment>
<accession>A0A0N4Z756</accession>
<dbReference type="InterPro" id="IPR012302">
    <property type="entry name" value="Malic_NAD-bd"/>
</dbReference>
<dbReference type="SMART" id="SM01274">
    <property type="entry name" value="malic"/>
    <property type="match status" value="1"/>
</dbReference>
<evidence type="ECO:0000259" key="9">
    <source>
        <dbReference type="SMART" id="SM00919"/>
    </source>
</evidence>
<dbReference type="InterPro" id="IPR012301">
    <property type="entry name" value="Malic_N_dom"/>
</dbReference>
<feature type="binding site" evidence="6">
    <location>
        <position position="503"/>
    </location>
    <ligand>
        <name>(S)-malate</name>
        <dbReference type="ChEBI" id="CHEBI:15589"/>
    </ligand>
</feature>
<dbReference type="PANTHER" id="PTHR23406">
    <property type="entry name" value="MALIC ENZYME-RELATED"/>
    <property type="match status" value="1"/>
</dbReference>
<dbReference type="FunFam" id="3.40.50.720:FF:000060">
    <property type="entry name" value="Malic enzyme"/>
    <property type="match status" value="1"/>
</dbReference>
<keyword evidence="11" id="KW-1185">Reference proteome</keyword>
<dbReference type="PIRSF" id="PIRSF000106">
    <property type="entry name" value="ME"/>
    <property type="match status" value="1"/>
</dbReference>
<evidence type="ECO:0000313" key="11">
    <source>
        <dbReference type="Proteomes" id="UP000038045"/>
    </source>
</evidence>
<feature type="binding site" evidence="7">
    <location>
        <position position="295"/>
    </location>
    <ligand>
        <name>a divalent metal cation</name>
        <dbReference type="ChEBI" id="CHEBI:60240"/>
    </ligand>
</feature>
<feature type="binding site" evidence="7">
    <location>
        <position position="296"/>
    </location>
    <ligand>
        <name>a divalent metal cation</name>
        <dbReference type="ChEBI" id="CHEBI:60240"/>
    </ligand>
</feature>
<dbReference type="InterPro" id="IPR015884">
    <property type="entry name" value="Malic_enzyme_CS"/>
</dbReference>
<dbReference type="Proteomes" id="UP000038045">
    <property type="component" value="Unplaced"/>
</dbReference>
<dbReference type="GO" id="GO:0051287">
    <property type="term" value="F:NAD binding"/>
    <property type="evidence" value="ECO:0007669"/>
    <property type="project" value="InterPro"/>
</dbReference>
<sequence>MMIKSLTGKEITSIQRVILSARRNIKSSSNVNIIKKCEDDNDPYYRELKRMYAQSTVTTTCRGIDVLKNAHINKGLAFTLYERQYLGIHGLLPPAFMNIDQQVFRIMSEIRGHKTPMLKYECLMALLDRNEKLFYNILCNNIKELLPIVYTPTVGEACLNFGKYYKIPRGVYITINDNSISKINQILNNWPEKDIQAIVVTDGERILGLGDLGAYGMGIPVGKRILYTALAGIQPHQCLPVLIDVGTNNETLLKDPLYIGLRKKRIGGEEYDKLLDNFIKCCVKKYGHEVLIQFEDFGNQNAYRLLDKYKNKYTVFNDDIQGTASVVLSGLLAASRITGKRMSDQKYFFFGAGGAATGIAEMLVSQMVHEGTPLHIACDKIFMFDIGGLITKDRIPTIDRRLIHFAKNLPSSKDLYESIASVEPNVLIGAGTVKGAFTPNIIKKMADINDRPIIFALSNPLTKCECTNEDAIKLTNGKVIFGSGSPFDPVYFGGKYIKTSQANNAYIFPGIALAATLFKIKHISDVHFLLAAREVANCVSQKRLDNGVIYPSMEDVREISVQIALKLAETCYKDNTARLYPEPEDKELYIRSNIYSFDYTDIIYRTYDWPKEDTVQGFKTPSLVKQVSLFDE</sequence>
<feature type="active site" description="Proton donor" evidence="5">
    <location>
        <position position="150"/>
    </location>
</feature>
<evidence type="ECO:0000256" key="6">
    <source>
        <dbReference type="PIRSR" id="PIRSR000106-2"/>
    </source>
</evidence>
<evidence type="ECO:0000256" key="3">
    <source>
        <dbReference type="ARBA" id="ARBA00022723"/>
    </source>
</evidence>
<dbReference type="AlphaFoldDB" id="A0A0N4Z756"/>
<comment type="cofactor">
    <cofactor evidence="1">
        <name>Mn(2+)</name>
        <dbReference type="ChEBI" id="CHEBI:29035"/>
    </cofactor>
</comment>
<dbReference type="Pfam" id="PF00390">
    <property type="entry name" value="malic"/>
    <property type="match status" value="1"/>
</dbReference>
<feature type="domain" description="Malic enzyme NAD-binding" evidence="9">
    <location>
        <begin position="320"/>
        <end position="572"/>
    </location>
</feature>
<feature type="active site" description="Proton acceptor" evidence="5">
    <location>
        <position position="223"/>
    </location>
</feature>
<comment type="cofactor">
    <cofactor evidence="7">
        <name>Mg(2+)</name>
        <dbReference type="ChEBI" id="CHEBI:18420"/>
    </cofactor>
    <cofactor evidence="7">
        <name>Mn(2+)</name>
        <dbReference type="ChEBI" id="CHEBI:29035"/>
    </cofactor>
    <text evidence="7">Divalent metal cations. Prefers magnesium or manganese.</text>
</comment>
<dbReference type="NCBIfam" id="NF010052">
    <property type="entry name" value="PRK13529.1"/>
    <property type="match status" value="1"/>
</dbReference>
<keyword evidence="4 8" id="KW-0560">Oxidoreductase</keyword>
<dbReference type="FunFam" id="3.40.50.10380:FF:000004">
    <property type="entry name" value="Malic enzyme"/>
    <property type="match status" value="1"/>
</dbReference>
<organism evidence="11 12">
    <name type="scientific">Parastrongyloides trichosuri</name>
    <name type="common">Possum-specific nematode worm</name>
    <dbReference type="NCBI Taxonomy" id="131310"/>
    <lineage>
        <taxon>Eukaryota</taxon>
        <taxon>Metazoa</taxon>
        <taxon>Ecdysozoa</taxon>
        <taxon>Nematoda</taxon>
        <taxon>Chromadorea</taxon>
        <taxon>Rhabditida</taxon>
        <taxon>Tylenchina</taxon>
        <taxon>Panagrolaimomorpha</taxon>
        <taxon>Strongyloidoidea</taxon>
        <taxon>Strongyloididae</taxon>
        <taxon>Parastrongyloides</taxon>
    </lineage>
</organism>
<dbReference type="Gene3D" id="3.40.50.10380">
    <property type="entry name" value="Malic enzyme, N-terminal domain"/>
    <property type="match status" value="1"/>
</dbReference>
<protein>
    <recommendedName>
        <fullName evidence="8">Malic enzyme</fullName>
    </recommendedName>
</protein>
<evidence type="ECO:0000259" key="10">
    <source>
        <dbReference type="SMART" id="SM01274"/>
    </source>
</evidence>
<dbReference type="PRINTS" id="PR00072">
    <property type="entry name" value="MALOXRDTASE"/>
</dbReference>
<keyword evidence="3 7" id="KW-0479">Metal-binding</keyword>
<feature type="binding site" evidence="6">
    <location>
        <position position="205"/>
    </location>
    <ligand>
        <name>(S)-malate</name>
        <dbReference type="ChEBI" id="CHEBI:15589"/>
    </ligand>
</feature>
<feature type="binding site" evidence="6">
    <location>
        <position position="459"/>
    </location>
    <ligand>
        <name>(S)-malate</name>
        <dbReference type="ChEBI" id="CHEBI:15589"/>
    </ligand>
</feature>
<dbReference type="GO" id="GO:0004473">
    <property type="term" value="F:malate dehydrogenase (decarboxylating) (NADP+) activity"/>
    <property type="evidence" value="ECO:0007669"/>
    <property type="project" value="TreeGrafter"/>
</dbReference>